<reference evidence="27 28" key="1">
    <citation type="journal article" date="2011" name="Nature">
        <title>A high-resolution map of human evolutionary constraint using 29 mammals.</title>
        <authorList>
            <person name="Lindblad-Toh K."/>
            <person name="Garber M."/>
            <person name="Zuk O."/>
            <person name="Lin M.F."/>
            <person name="Parker B.J."/>
            <person name="Washietl S."/>
            <person name="Kheradpour P."/>
            <person name="Ernst J."/>
            <person name="Jordan G."/>
            <person name="Mauceli E."/>
            <person name="Ward L.D."/>
            <person name="Lowe C.B."/>
            <person name="Holloway A.K."/>
            <person name="Clamp M."/>
            <person name="Gnerre S."/>
            <person name="Alfoldi J."/>
            <person name="Beal K."/>
            <person name="Chang J."/>
            <person name="Clawson H."/>
            <person name="Cuff J."/>
            <person name="Di Palma F."/>
            <person name="Fitzgerald S."/>
            <person name="Flicek P."/>
            <person name="Guttman M."/>
            <person name="Hubisz M.J."/>
            <person name="Jaffe D.B."/>
            <person name="Jungreis I."/>
            <person name="Kent W.J."/>
            <person name="Kostka D."/>
            <person name="Lara M."/>
            <person name="Martins A.L."/>
            <person name="Massingham T."/>
            <person name="Moltke I."/>
            <person name="Raney B.J."/>
            <person name="Rasmussen M.D."/>
            <person name="Robinson J."/>
            <person name="Stark A."/>
            <person name="Vilella A.J."/>
            <person name="Wen J."/>
            <person name="Xie X."/>
            <person name="Zody M.C."/>
            <person name="Baldwin J."/>
            <person name="Bloom T."/>
            <person name="Chin C.W."/>
            <person name="Heiman D."/>
            <person name="Nicol R."/>
            <person name="Nusbaum C."/>
            <person name="Young S."/>
            <person name="Wilkinson J."/>
            <person name="Worley K.C."/>
            <person name="Kovar C.L."/>
            <person name="Muzny D.M."/>
            <person name="Gibbs R.A."/>
            <person name="Cree A."/>
            <person name="Dihn H.H."/>
            <person name="Fowler G."/>
            <person name="Jhangiani S."/>
            <person name="Joshi V."/>
            <person name="Lee S."/>
            <person name="Lewis L.R."/>
            <person name="Nazareth L.V."/>
            <person name="Okwuonu G."/>
            <person name="Santibanez J."/>
            <person name="Warren W.C."/>
            <person name="Mardis E.R."/>
            <person name="Weinstock G.M."/>
            <person name="Wilson R.K."/>
            <person name="Delehaunty K."/>
            <person name="Dooling D."/>
            <person name="Fronik C."/>
            <person name="Fulton L."/>
            <person name="Fulton B."/>
            <person name="Graves T."/>
            <person name="Minx P."/>
            <person name="Sodergren E."/>
            <person name="Birney E."/>
            <person name="Margulies E.H."/>
            <person name="Herrero J."/>
            <person name="Green E.D."/>
            <person name="Haussler D."/>
            <person name="Siepel A."/>
            <person name="Goldman N."/>
            <person name="Pollard K.S."/>
            <person name="Pedersen J.S."/>
            <person name="Lander E.S."/>
            <person name="Kellis M."/>
        </authorList>
    </citation>
    <scope>NUCLEOTIDE SEQUENCE [LARGE SCALE GENOMIC DNA]</scope>
</reference>
<reference evidence="27" key="3">
    <citation type="submission" date="2025-09" db="UniProtKB">
        <authorList>
            <consortium name="Ensembl"/>
        </authorList>
    </citation>
    <scope>IDENTIFICATION</scope>
</reference>
<dbReference type="PANTHER" id="PTHR46771">
    <property type="entry name" value="DETERIN"/>
    <property type="match status" value="1"/>
</dbReference>
<dbReference type="eggNOG" id="KOG1101">
    <property type="taxonomic scope" value="Eukaryota"/>
</dbReference>
<dbReference type="GO" id="GO:0043066">
    <property type="term" value="P:negative regulation of apoptotic process"/>
    <property type="evidence" value="ECO:0007669"/>
    <property type="project" value="UniProtKB-ARBA"/>
</dbReference>
<dbReference type="AlphaFoldDB" id="G1Q1E2"/>
<evidence type="ECO:0000256" key="3">
    <source>
        <dbReference type="ARBA" id="ARBA00004214"/>
    </source>
</evidence>
<evidence type="ECO:0000256" key="25">
    <source>
        <dbReference type="ARBA" id="ARBA00039922"/>
    </source>
</evidence>
<keyword evidence="17" id="KW-0159">Chromosome partition</keyword>
<evidence type="ECO:0000256" key="14">
    <source>
        <dbReference type="ARBA" id="ARBA00022704"/>
    </source>
</evidence>
<dbReference type="STRING" id="59463.ENSMLUP00000017525"/>
<organism evidence="27 28">
    <name type="scientific">Myotis lucifugus</name>
    <name type="common">Little brown bat</name>
    <dbReference type="NCBI Taxonomy" id="59463"/>
    <lineage>
        <taxon>Eukaryota</taxon>
        <taxon>Metazoa</taxon>
        <taxon>Chordata</taxon>
        <taxon>Craniata</taxon>
        <taxon>Vertebrata</taxon>
        <taxon>Euteleostomi</taxon>
        <taxon>Mammalia</taxon>
        <taxon>Eutheria</taxon>
        <taxon>Laurasiatheria</taxon>
        <taxon>Chiroptera</taxon>
        <taxon>Yangochiroptera</taxon>
        <taxon>Vespertilionidae</taxon>
        <taxon>Myotis</taxon>
    </lineage>
</organism>
<evidence type="ECO:0000256" key="20">
    <source>
        <dbReference type="ARBA" id="ARBA00022843"/>
    </source>
</evidence>
<protein>
    <recommendedName>
        <fullName evidence="25">Baculoviral IAP repeat-containing protein 5</fullName>
    </recommendedName>
    <alternativeName>
        <fullName evidence="26">Apoptosis inhibitor survivin</fullName>
    </alternativeName>
</protein>
<keyword evidence="22" id="KW-0539">Nucleus</keyword>
<dbReference type="Pfam" id="PF00653">
    <property type="entry name" value="BIR"/>
    <property type="match status" value="1"/>
</dbReference>
<dbReference type="OrthoDB" id="2196114at2759"/>
<dbReference type="Ensembl" id="ENSMLUT00000030539.1">
    <property type="protein sequence ID" value="ENSMLUP00000017525.1"/>
    <property type="gene ID" value="ENSMLUG00000027385.1"/>
</dbReference>
<keyword evidence="11" id="KW-0646">Protease inhibitor</keyword>
<keyword evidence="7" id="KW-0963">Cytoplasm</keyword>
<keyword evidence="28" id="KW-1185">Reference proteome</keyword>
<keyword evidence="12" id="KW-0493">Microtubule</keyword>
<dbReference type="GO" id="GO:0030496">
    <property type="term" value="C:midbody"/>
    <property type="evidence" value="ECO:0007669"/>
    <property type="project" value="UniProtKB-SubCell"/>
</dbReference>
<evidence type="ECO:0000256" key="21">
    <source>
        <dbReference type="ARBA" id="ARBA00023212"/>
    </source>
</evidence>
<dbReference type="Gene3D" id="1.10.1170.10">
    <property type="entry name" value="Inhibitor Of Apoptosis Protein (2mihbC-IAP-1), Chain A"/>
    <property type="match status" value="1"/>
</dbReference>
<dbReference type="EMBL" id="AAPE02035112">
    <property type="status" value="NOT_ANNOTATED_CDS"/>
    <property type="molecule type" value="Genomic_DNA"/>
</dbReference>
<dbReference type="GO" id="GO:0005819">
    <property type="term" value="C:spindle"/>
    <property type="evidence" value="ECO:0007669"/>
    <property type="project" value="UniProtKB-SubCell"/>
</dbReference>
<dbReference type="InParanoid" id="G1Q1E2"/>
<dbReference type="GO" id="GO:0000776">
    <property type="term" value="C:kinetochore"/>
    <property type="evidence" value="ECO:0007669"/>
    <property type="project" value="UniProtKB-KW"/>
</dbReference>
<dbReference type="Proteomes" id="UP000001074">
    <property type="component" value="Unassembled WGS sequence"/>
</dbReference>
<keyword evidence="13" id="KW-0053">Apoptosis</keyword>
<comment type="similarity">
    <text evidence="5">Belongs to the IAP family.</text>
</comment>
<evidence type="ECO:0000256" key="11">
    <source>
        <dbReference type="ARBA" id="ARBA00022690"/>
    </source>
</evidence>
<dbReference type="GO" id="GO:0051301">
    <property type="term" value="P:cell division"/>
    <property type="evidence" value="ECO:0007669"/>
    <property type="project" value="UniProtKB-KW"/>
</dbReference>
<evidence type="ECO:0000256" key="17">
    <source>
        <dbReference type="ARBA" id="ARBA00022829"/>
    </source>
</evidence>
<evidence type="ECO:0000256" key="15">
    <source>
        <dbReference type="ARBA" id="ARBA00022723"/>
    </source>
</evidence>
<keyword evidence="9" id="KW-0597">Phosphoprotein</keyword>
<evidence type="ECO:0000256" key="23">
    <source>
        <dbReference type="ARBA" id="ARBA00023306"/>
    </source>
</evidence>
<dbReference type="GO" id="GO:0007059">
    <property type="term" value="P:chromosome segregation"/>
    <property type="evidence" value="ECO:0007669"/>
    <property type="project" value="UniProtKB-KW"/>
</dbReference>
<keyword evidence="6" id="KW-0158">Chromosome</keyword>
<dbReference type="GO" id="GO:0046872">
    <property type="term" value="F:metal ion binding"/>
    <property type="evidence" value="ECO:0007669"/>
    <property type="project" value="UniProtKB-KW"/>
</dbReference>
<evidence type="ECO:0000256" key="4">
    <source>
        <dbReference type="ARBA" id="ARBA00004629"/>
    </source>
</evidence>
<evidence type="ECO:0000256" key="13">
    <source>
        <dbReference type="ARBA" id="ARBA00022703"/>
    </source>
</evidence>
<keyword evidence="20" id="KW-0832">Ubl conjugation</keyword>
<dbReference type="MEROPS" id="I32.005"/>
<dbReference type="KEGG" id="mlf:102427260"/>
<evidence type="ECO:0000256" key="12">
    <source>
        <dbReference type="ARBA" id="ARBA00022701"/>
    </source>
</evidence>
<dbReference type="InterPro" id="IPR051190">
    <property type="entry name" value="Baculoviral_IAP"/>
</dbReference>
<evidence type="ECO:0000313" key="27">
    <source>
        <dbReference type="Ensembl" id="ENSMLUP00000017525.1"/>
    </source>
</evidence>
<evidence type="ECO:0000256" key="18">
    <source>
        <dbReference type="ARBA" id="ARBA00022833"/>
    </source>
</evidence>
<keyword evidence="14" id="KW-0789">Thiol protease inhibitor</keyword>
<evidence type="ECO:0000256" key="19">
    <source>
        <dbReference type="ARBA" id="ARBA00022838"/>
    </source>
</evidence>
<keyword evidence="21" id="KW-0206">Cytoskeleton</keyword>
<keyword evidence="8" id="KW-0678">Repressor</keyword>
<evidence type="ECO:0000256" key="5">
    <source>
        <dbReference type="ARBA" id="ARBA00006672"/>
    </source>
</evidence>
<evidence type="ECO:0000256" key="6">
    <source>
        <dbReference type="ARBA" id="ARBA00022454"/>
    </source>
</evidence>
<dbReference type="GO" id="GO:0005634">
    <property type="term" value="C:nucleus"/>
    <property type="evidence" value="ECO:0007669"/>
    <property type="project" value="UniProtKB-SubCell"/>
</dbReference>
<evidence type="ECO:0000256" key="9">
    <source>
        <dbReference type="ARBA" id="ARBA00022553"/>
    </source>
</evidence>
<evidence type="ECO:0000256" key="26">
    <source>
        <dbReference type="ARBA" id="ARBA00042407"/>
    </source>
</evidence>
<keyword evidence="18" id="KW-0862">Zinc</keyword>
<proteinExistence type="inferred from homology"/>
<dbReference type="InterPro" id="IPR001370">
    <property type="entry name" value="BIR_rpt"/>
</dbReference>
<dbReference type="PANTHER" id="PTHR46771:SF3">
    <property type="entry name" value="BACULOVIRAL IAP REPEAT-CONTAINING PROTEIN 5"/>
    <property type="match status" value="1"/>
</dbReference>
<dbReference type="OMA" id="HAPQCEF"/>
<evidence type="ECO:0000256" key="16">
    <source>
        <dbReference type="ARBA" id="ARBA00022776"/>
    </source>
</evidence>
<gene>
    <name evidence="27" type="primary">LOC102427260</name>
</gene>
<dbReference type="GeneID" id="102427260"/>
<keyword evidence="23" id="KW-0131">Cell cycle</keyword>
<dbReference type="GO" id="GO:0006915">
    <property type="term" value="P:apoptotic process"/>
    <property type="evidence" value="ECO:0007669"/>
    <property type="project" value="UniProtKB-KW"/>
</dbReference>
<name>G1Q1E2_MYOLU</name>
<evidence type="ECO:0000256" key="2">
    <source>
        <dbReference type="ARBA" id="ARBA00004186"/>
    </source>
</evidence>
<evidence type="ECO:0000313" key="28">
    <source>
        <dbReference type="Proteomes" id="UP000001074"/>
    </source>
</evidence>
<accession>G1Q1E2</accession>
<evidence type="ECO:0000256" key="1">
    <source>
        <dbReference type="ARBA" id="ARBA00004123"/>
    </source>
</evidence>
<dbReference type="SUPFAM" id="SSF57924">
    <property type="entry name" value="Inhibitor of apoptosis (IAP) repeat"/>
    <property type="match status" value="1"/>
</dbReference>
<evidence type="ECO:0000256" key="7">
    <source>
        <dbReference type="ARBA" id="ARBA00022490"/>
    </source>
</evidence>
<keyword evidence="16" id="KW-0498">Mitosis</keyword>
<sequence>MAARSLPKPWQHYLQDHRLSTFKHWPFQEGCACTPERMAAAGFVYCPTENEPDLVECFFCFKELEGWEPGDDPAAEHRKHSPGCAFLSLTKRVEELSVGEFLELDKDRAKNRIMKEVHRQQEGLKEAAKKVRSAIERQLADPE</sequence>
<evidence type="ECO:0000256" key="8">
    <source>
        <dbReference type="ARBA" id="ARBA00022491"/>
    </source>
</evidence>
<dbReference type="HOGENOM" id="CLU_016347_0_1_1"/>
<reference evidence="27" key="2">
    <citation type="submission" date="2025-08" db="UniProtKB">
        <authorList>
            <consortium name="Ensembl"/>
        </authorList>
    </citation>
    <scope>IDENTIFICATION</scope>
</reference>
<dbReference type="CDD" id="cd00022">
    <property type="entry name" value="BIR"/>
    <property type="match status" value="1"/>
</dbReference>
<keyword evidence="10" id="KW-0132">Cell division</keyword>
<dbReference type="FunFam" id="1.10.1170.10:FF:000009">
    <property type="entry name" value="Baculoviral IAP repeat-containing protein 5"/>
    <property type="match status" value="1"/>
</dbReference>
<keyword evidence="15" id="KW-0479">Metal-binding</keyword>
<dbReference type="PROSITE" id="PS50143">
    <property type="entry name" value="BIR_REPEAT_2"/>
    <property type="match status" value="1"/>
</dbReference>
<dbReference type="RefSeq" id="XP_006097988.1">
    <property type="nucleotide sequence ID" value="XM_006097926.3"/>
</dbReference>
<dbReference type="SMART" id="SM00238">
    <property type="entry name" value="BIR"/>
    <property type="match status" value="1"/>
</dbReference>
<evidence type="ECO:0000256" key="10">
    <source>
        <dbReference type="ARBA" id="ARBA00022618"/>
    </source>
</evidence>
<keyword evidence="24" id="KW-0137">Centromere</keyword>
<dbReference type="GO" id="GO:0005874">
    <property type="term" value="C:microtubule"/>
    <property type="evidence" value="ECO:0007669"/>
    <property type="project" value="UniProtKB-KW"/>
</dbReference>
<keyword evidence="19" id="KW-0995">Kinetochore</keyword>
<comment type="subcellular location">
    <subcellularLocation>
        <location evidence="4">Chromosome</location>
        <location evidence="4">Centromere</location>
        <location evidence="4">Kinetochore</location>
    </subcellularLocation>
    <subcellularLocation>
        <location evidence="2">Cytoplasm</location>
        <location evidence="2">Cytoskeleton</location>
        <location evidence="2">Spindle</location>
    </subcellularLocation>
    <subcellularLocation>
        <location evidence="3">Midbody</location>
    </subcellularLocation>
    <subcellularLocation>
        <location evidence="1">Nucleus</location>
    </subcellularLocation>
</comment>
<evidence type="ECO:0000256" key="22">
    <source>
        <dbReference type="ARBA" id="ARBA00023242"/>
    </source>
</evidence>
<evidence type="ECO:0000256" key="24">
    <source>
        <dbReference type="ARBA" id="ARBA00023328"/>
    </source>
</evidence>
<dbReference type="GO" id="GO:0004869">
    <property type="term" value="F:cysteine-type endopeptidase inhibitor activity"/>
    <property type="evidence" value="ECO:0007669"/>
    <property type="project" value="UniProtKB-KW"/>
</dbReference>
<dbReference type="GeneTree" id="ENSGT00510000047537"/>